<dbReference type="Proteomes" id="UP000073485">
    <property type="component" value="Unassembled WGS sequence"/>
</dbReference>
<sequence length="596" mass="70393">MISILDKILESYLYDDNEFALQIDGGWGSGKTYYIKSWLEKLKKEDYSWVYFSLSGASSLAELKERIILKIFTETDKNVIDTIAKQSSNFLSALGKNSGNLTINGMTFLINKYIESRQSNITSDFPKRLLIVLDDLERLNQDIDIRDLLSFISNDLLVGIQAKVVIISNEQEFAKIEEFKKYKEKTIYKTVKFQQDLSNIIASLCQGSSNNILSDLLYEVNSGSDNIFHFHRYNQDGLSNTNIRTIQRIFRNFNELAELISVNGNLDNNLYRSLLLQIIFIEYETQEQKQLDYLPTLVGRSYEELPQETRAILSKYYYLYEDYFFIHPAITYYLQHGYHEDEESIEDYIDDWYEHQERRNNPQKDSYEALWGYRDLNDEEIKEYQCRLVHEIKRSKLAFDKLLAAYYLLLSLDEDGLNLAEYSLAELESVIVNRYSSGKEEGFSLDSFAWDRSSSLYHKLLEQKEERQFQLDIKRLRNIFEGNKEELQDYRSLSDGEDLFKVLNTHDLFEKYINSSPSKCHKLTEYLQAHYNMSNLKEYYKRDSAELDTFMQKLQECLRENRSLQKIDQFKIRELLVEVGRKALMLQENIEKTPKK</sequence>
<evidence type="ECO:0000313" key="3">
    <source>
        <dbReference type="Proteomes" id="UP000073485"/>
    </source>
</evidence>
<dbReference type="InterPro" id="IPR011646">
    <property type="entry name" value="KAP_P-loop"/>
</dbReference>
<dbReference type="EMBL" id="FIGO01000006">
    <property type="protein sequence ID" value="CYU84272.1"/>
    <property type="molecule type" value="Genomic_DNA"/>
</dbReference>
<reference evidence="2 3" key="1">
    <citation type="submission" date="2016-02" db="EMBL/GenBank/DDBJ databases">
        <authorList>
            <consortium name="Pathogen Informatics"/>
        </authorList>
    </citation>
    <scope>NUCLEOTIDE SEQUENCE [LARGE SCALE GENOMIC DNA]</scope>
    <source>
        <strain evidence="2 3">LSS48</strain>
    </source>
</reference>
<dbReference type="InterPro" id="IPR027417">
    <property type="entry name" value="P-loop_NTPase"/>
</dbReference>
<proteinExistence type="predicted"/>
<protein>
    <recommendedName>
        <fullName evidence="1">KAP NTPase domain-containing protein</fullName>
    </recommendedName>
</protein>
<dbReference type="RefSeq" id="WP_044752338.1">
    <property type="nucleotide sequence ID" value="NZ_CEHU01000093.1"/>
</dbReference>
<dbReference type="AlphaFoldDB" id="A0A116LQW9"/>
<feature type="domain" description="KAP NTPase" evidence="1">
    <location>
        <begin position="6"/>
        <end position="258"/>
    </location>
</feature>
<organism evidence="2 3">
    <name type="scientific">Streptococcus suis</name>
    <dbReference type="NCBI Taxonomy" id="1307"/>
    <lineage>
        <taxon>Bacteria</taxon>
        <taxon>Bacillati</taxon>
        <taxon>Bacillota</taxon>
        <taxon>Bacilli</taxon>
        <taxon>Lactobacillales</taxon>
        <taxon>Streptococcaceae</taxon>
        <taxon>Streptococcus</taxon>
    </lineage>
</organism>
<dbReference type="SUPFAM" id="SSF52540">
    <property type="entry name" value="P-loop containing nucleoside triphosphate hydrolases"/>
    <property type="match status" value="1"/>
</dbReference>
<dbReference type="Gene3D" id="3.40.50.300">
    <property type="entry name" value="P-loop containing nucleotide triphosphate hydrolases"/>
    <property type="match status" value="1"/>
</dbReference>
<gene>
    <name evidence="2" type="ORF">ERS132410_01198</name>
</gene>
<dbReference type="Pfam" id="PF07693">
    <property type="entry name" value="KAP_NTPase"/>
    <property type="match status" value="1"/>
</dbReference>
<name>A0A116LQW9_STRSU</name>
<accession>A0A116LQW9</accession>
<evidence type="ECO:0000259" key="1">
    <source>
        <dbReference type="Pfam" id="PF07693"/>
    </source>
</evidence>
<evidence type="ECO:0000313" key="2">
    <source>
        <dbReference type="EMBL" id="CYU84272.1"/>
    </source>
</evidence>